<dbReference type="GO" id="GO:0003676">
    <property type="term" value="F:nucleic acid binding"/>
    <property type="evidence" value="ECO:0007669"/>
    <property type="project" value="InterPro"/>
</dbReference>
<evidence type="ECO:0000256" key="3">
    <source>
        <dbReference type="ARBA" id="ARBA00022603"/>
    </source>
</evidence>
<keyword evidence="2" id="KW-0963">Cytoplasm</keyword>
<comment type="caution">
    <text evidence="5">The sequence shown here is derived from an EMBL/GenBank/DDBJ whole genome shotgun (WGS) entry which is preliminary data.</text>
</comment>
<accession>A0A8J2SJ36</accession>
<gene>
    <name evidence="5" type="ORF">PECAL_2P08560</name>
</gene>
<dbReference type="PANTHER" id="PTHR13200">
    <property type="entry name" value="EEF1A LYSINE METHYLTRANSFERASE 1"/>
    <property type="match status" value="1"/>
</dbReference>
<dbReference type="AlphaFoldDB" id="A0A8J2SJ36"/>
<sequence>MSALDNNANDSDSSDGVPEIGLDALRPEALAALLSVKQARETASMDTTALPDDFGMSQFWYTDACADALAAAVRDRGRVAVVSCPTAHRALCRAGDGESVLFEFDARCGVNLGDRFCRYDFTEDFHTKIPSHFEGSFDVVVLDPPYVSRDCLEAFWSFAAWLSRGAAAKVVLTSVVNRPWLRADWGLALTDFELRFTSKLCTPLRAFTDCEEVAKRLGGFAPPED</sequence>
<dbReference type="InterPro" id="IPR041370">
    <property type="entry name" value="Mlase_EEF1AKMT1/ZCCHC4"/>
</dbReference>
<dbReference type="GO" id="GO:0016279">
    <property type="term" value="F:protein-lysine N-methyltransferase activity"/>
    <property type="evidence" value="ECO:0007669"/>
    <property type="project" value="InterPro"/>
</dbReference>
<keyword evidence="6" id="KW-1185">Reference proteome</keyword>
<dbReference type="Gene3D" id="3.40.50.150">
    <property type="entry name" value="Vaccinia Virus protein VP39"/>
    <property type="match status" value="1"/>
</dbReference>
<evidence type="ECO:0000313" key="6">
    <source>
        <dbReference type="Proteomes" id="UP000789595"/>
    </source>
</evidence>
<evidence type="ECO:0000256" key="4">
    <source>
        <dbReference type="ARBA" id="ARBA00022679"/>
    </source>
</evidence>
<evidence type="ECO:0000256" key="2">
    <source>
        <dbReference type="ARBA" id="ARBA00022490"/>
    </source>
</evidence>
<keyword evidence="3" id="KW-0489">Methyltransferase</keyword>
<organism evidence="5 6">
    <name type="scientific">Pelagomonas calceolata</name>
    <dbReference type="NCBI Taxonomy" id="35677"/>
    <lineage>
        <taxon>Eukaryota</taxon>
        <taxon>Sar</taxon>
        <taxon>Stramenopiles</taxon>
        <taxon>Ochrophyta</taxon>
        <taxon>Pelagophyceae</taxon>
        <taxon>Pelagomonadales</taxon>
        <taxon>Pelagomonadaceae</taxon>
        <taxon>Pelagomonas</taxon>
    </lineage>
</organism>
<reference evidence="5" key="1">
    <citation type="submission" date="2021-11" db="EMBL/GenBank/DDBJ databases">
        <authorList>
            <consortium name="Genoscope - CEA"/>
            <person name="William W."/>
        </authorList>
    </citation>
    <scope>NUCLEOTIDE SEQUENCE</scope>
</reference>
<proteinExistence type="predicted"/>
<dbReference type="InterPro" id="IPR019369">
    <property type="entry name" value="Efm5/EEF1AKMT1"/>
</dbReference>
<dbReference type="GO" id="GO:0005737">
    <property type="term" value="C:cytoplasm"/>
    <property type="evidence" value="ECO:0007669"/>
    <property type="project" value="UniProtKB-SubCell"/>
</dbReference>
<dbReference type="InterPro" id="IPR002052">
    <property type="entry name" value="DNA_methylase_N6_adenine_CS"/>
</dbReference>
<dbReference type="OrthoDB" id="206354at2759"/>
<comment type="subcellular location">
    <subcellularLocation>
        <location evidence="1">Cytoplasm</location>
    </subcellularLocation>
</comment>
<name>A0A8J2SJ36_9STRA</name>
<dbReference type="PROSITE" id="PS00092">
    <property type="entry name" value="N6_MTASE"/>
    <property type="match status" value="1"/>
</dbReference>
<dbReference type="SUPFAM" id="SSF53335">
    <property type="entry name" value="S-adenosyl-L-methionine-dependent methyltransferases"/>
    <property type="match status" value="1"/>
</dbReference>
<dbReference type="Pfam" id="PF10237">
    <property type="entry name" value="N6-adenineMlase"/>
    <property type="match status" value="1"/>
</dbReference>
<dbReference type="InterPro" id="IPR029063">
    <property type="entry name" value="SAM-dependent_MTases_sf"/>
</dbReference>
<dbReference type="GO" id="GO:0032259">
    <property type="term" value="P:methylation"/>
    <property type="evidence" value="ECO:0007669"/>
    <property type="project" value="UniProtKB-KW"/>
</dbReference>
<evidence type="ECO:0008006" key="7">
    <source>
        <dbReference type="Google" id="ProtNLM"/>
    </source>
</evidence>
<evidence type="ECO:0000313" key="5">
    <source>
        <dbReference type="EMBL" id="CAH0367817.1"/>
    </source>
</evidence>
<dbReference type="Proteomes" id="UP000789595">
    <property type="component" value="Unassembled WGS sequence"/>
</dbReference>
<evidence type="ECO:0000256" key="1">
    <source>
        <dbReference type="ARBA" id="ARBA00004496"/>
    </source>
</evidence>
<keyword evidence="4" id="KW-0808">Transferase</keyword>
<dbReference type="EMBL" id="CAKKNE010000002">
    <property type="protein sequence ID" value="CAH0367817.1"/>
    <property type="molecule type" value="Genomic_DNA"/>
</dbReference>
<protein>
    <recommendedName>
        <fullName evidence="7">Protein-lysine N-methyltransferase</fullName>
    </recommendedName>
</protein>
<dbReference type="PANTHER" id="PTHR13200:SF0">
    <property type="entry name" value="EEF1A LYSINE METHYLTRANSFERASE 1"/>
    <property type="match status" value="1"/>
</dbReference>